<evidence type="ECO:0000313" key="2">
    <source>
        <dbReference type="EMBL" id="MDI3390138.1"/>
    </source>
</evidence>
<protein>
    <recommendedName>
        <fullName evidence="1">DNA-binding phage zinc finger domain-containing protein</fullName>
    </recommendedName>
</protein>
<feature type="domain" description="DNA-binding phage zinc finger" evidence="1">
    <location>
        <begin position="174"/>
        <end position="218"/>
    </location>
</feature>
<keyword evidence="3" id="KW-1185">Reference proteome</keyword>
<dbReference type="Pfam" id="PF24623">
    <property type="entry name" value="Phage_zn_bind_8"/>
    <property type="match status" value="1"/>
</dbReference>
<accession>A0ABT6S0C6</accession>
<proteinExistence type="predicted"/>
<organism evidence="2 3">
    <name type="scientific">Streptomyces solicavernae</name>
    <dbReference type="NCBI Taxonomy" id="3043614"/>
    <lineage>
        <taxon>Bacteria</taxon>
        <taxon>Bacillati</taxon>
        <taxon>Actinomycetota</taxon>
        <taxon>Actinomycetes</taxon>
        <taxon>Kitasatosporales</taxon>
        <taxon>Streptomycetaceae</taxon>
        <taxon>Streptomyces</taxon>
    </lineage>
</organism>
<dbReference type="InterPro" id="IPR056911">
    <property type="entry name" value="Phage_Znf_bind_put"/>
</dbReference>
<evidence type="ECO:0000313" key="3">
    <source>
        <dbReference type="Proteomes" id="UP001224661"/>
    </source>
</evidence>
<name>A0ABT6S0C6_9ACTN</name>
<reference evidence="2 3" key="1">
    <citation type="submission" date="2023-05" db="EMBL/GenBank/DDBJ databases">
        <title>Draft genome sequence of Streptomyces sp. B-S-A8 isolated from a cave soil in Thailand.</title>
        <authorList>
            <person name="Chamroensaksri N."/>
            <person name="Muangham S."/>
        </authorList>
    </citation>
    <scope>NUCLEOTIDE SEQUENCE [LARGE SCALE GENOMIC DNA]</scope>
    <source>
        <strain evidence="2 3">B-S-A8</strain>
    </source>
</reference>
<evidence type="ECO:0000259" key="1">
    <source>
        <dbReference type="Pfam" id="PF24623"/>
    </source>
</evidence>
<dbReference type="RefSeq" id="WP_282516617.1">
    <property type="nucleotide sequence ID" value="NZ_JASCIR010000040.1"/>
</dbReference>
<gene>
    <name evidence="2" type="ORF">QIS99_28690</name>
</gene>
<dbReference type="Proteomes" id="UP001224661">
    <property type="component" value="Unassembled WGS sequence"/>
</dbReference>
<comment type="caution">
    <text evidence="2">The sequence shown here is derived from an EMBL/GenBank/DDBJ whole genome shotgun (WGS) entry which is preliminary data.</text>
</comment>
<dbReference type="EMBL" id="JASCIR010000040">
    <property type="protein sequence ID" value="MDI3390138.1"/>
    <property type="molecule type" value="Genomic_DNA"/>
</dbReference>
<sequence>MQHHDDDAYETEAEAELTDVMAGARITLDELAVELAGVELRLRRLARAAETPATPVELADTIDFLRSTATRLRETGEQTGLLARIVNGDAPLARTFTSGDPWGAAARGTDREDFGGPALVPSQRRLLHLARTAQLGGSTEKSAKTTTYADAMGDVGRGWESKAATVRRLRERNRAVAVEVLRLPCERCDAGPGKQCRTKNGWTSDKAHVQRQREAEATVDQRLGFLDINPVHVAEV</sequence>